<dbReference type="Proteomes" id="UP000317093">
    <property type="component" value="Chromosome"/>
</dbReference>
<reference evidence="2 3" key="1">
    <citation type="submission" date="2019-02" db="EMBL/GenBank/DDBJ databases">
        <title>Deep-cultivation of Planctomycetes and their phenomic and genomic characterization uncovers novel biology.</title>
        <authorList>
            <person name="Wiegand S."/>
            <person name="Jogler M."/>
            <person name="Boedeker C."/>
            <person name="Pinto D."/>
            <person name="Vollmers J."/>
            <person name="Rivas-Marin E."/>
            <person name="Kohn T."/>
            <person name="Peeters S.H."/>
            <person name="Heuer A."/>
            <person name="Rast P."/>
            <person name="Oberbeckmann S."/>
            <person name="Bunk B."/>
            <person name="Jeske O."/>
            <person name="Meyerdierks A."/>
            <person name="Storesund J.E."/>
            <person name="Kallscheuer N."/>
            <person name="Luecker S."/>
            <person name="Lage O.M."/>
            <person name="Pohl T."/>
            <person name="Merkel B.J."/>
            <person name="Hornburger P."/>
            <person name="Mueller R.-W."/>
            <person name="Bruemmer F."/>
            <person name="Labrenz M."/>
            <person name="Spormann A.M."/>
            <person name="Op den Camp H."/>
            <person name="Overmann J."/>
            <person name="Amann R."/>
            <person name="Jetten M.S.M."/>
            <person name="Mascher T."/>
            <person name="Medema M.H."/>
            <person name="Devos D.P."/>
            <person name="Kaster A.-K."/>
            <person name="Ovreas L."/>
            <person name="Rohde M."/>
            <person name="Galperin M.Y."/>
            <person name="Jogler C."/>
        </authorList>
    </citation>
    <scope>NUCLEOTIDE SEQUENCE [LARGE SCALE GENOMIC DNA]</scope>
    <source>
        <strain evidence="2 3">Pan216</strain>
    </source>
</reference>
<dbReference type="EMBL" id="CP036279">
    <property type="protein sequence ID" value="QDU62810.1"/>
    <property type="molecule type" value="Genomic_DNA"/>
</dbReference>
<dbReference type="AlphaFoldDB" id="A0A518B758"/>
<feature type="transmembrane region" description="Helical" evidence="1">
    <location>
        <begin position="60"/>
        <end position="84"/>
    </location>
</feature>
<gene>
    <name evidence="2" type="ORF">Pan216_36810</name>
</gene>
<keyword evidence="3" id="KW-1185">Reference proteome</keyword>
<keyword evidence="1" id="KW-0472">Membrane</keyword>
<feature type="transmembrane region" description="Helical" evidence="1">
    <location>
        <begin position="96"/>
        <end position="115"/>
    </location>
</feature>
<proteinExistence type="predicted"/>
<evidence type="ECO:0000256" key="1">
    <source>
        <dbReference type="SAM" id="Phobius"/>
    </source>
</evidence>
<evidence type="ECO:0000313" key="2">
    <source>
        <dbReference type="EMBL" id="QDU62810.1"/>
    </source>
</evidence>
<dbReference type="PANTHER" id="PTHR37314:SF4">
    <property type="entry name" value="UPF0700 TRANSMEMBRANE PROTEIN YOAK"/>
    <property type="match status" value="1"/>
</dbReference>
<dbReference type="InterPro" id="IPR010699">
    <property type="entry name" value="DUF1275"/>
</dbReference>
<dbReference type="Pfam" id="PF06912">
    <property type="entry name" value="DUF1275"/>
    <property type="match status" value="1"/>
</dbReference>
<evidence type="ECO:0008006" key="4">
    <source>
        <dbReference type="Google" id="ProtNLM"/>
    </source>
</evidence>
<feature type="transmembrane region" description="Helical" evidence="1">
    <location>
        <begin position="127"/>
        <end position="145"/>
    </location>
</feature>
<feature type="transmembrane region" description="Helical" evidence="1">
    <location>
        <begin position="12"/>
        <end position="40"/>
    </location>
</feature>
<accession>A0A518B758</accession>
<dbReference type="KEGG" id="knv:Pan216_36810"/>
<organism evidence="2 3">
    <name type="scientific">Kolteria novifilia</name>
    <dbReference type="NCBI Taxonomy" id="2527975"/>
    <lineage>
        <taxon>Bacteria</taxon>
        <taxon>Pseudomonadati</taxon>
        <taxon>Planctomycetota</taxon>
        <taxon>Planctomycetia</taxon>
        <taxon>Kolteriales</taxon>
        <taxon>Kolteriaceae</taxon>
        <taxon>Kolteria</taxon>
    </lineage>
</organism>
<sequence>MTDRTTSLRDSLVALSLAWVGGFVDGVSFLTFYGMFVTFMSGNTTIMGVHLPELFATHSWFAPLPIAAFPIVTYVIGGIGAGLIWEIAASWPSSRVMGIVLTAESLLLVLFAFVGQTFLVEGKISEQSVMVFFGIAVFPTLAMGMQNVTARKFKSVRDGLTFVTGTLTGFAESFSEGLVAAIRQPSSNPRCSPAFR</sequence>
<keyword evidence="1" id="KW-1133">Transmembrane helix</keyword>
<keyword evidence="1" id="KW-0812">Transmembrane</keyword>
<protein>
    <recommendedName>
        <fullName evidence="4">DUF1275 domain-containing protein</fullName>
    </recommendedName>
</protein>
<evidence type="ECO:0000313" key="3">
    <source>
        <dbReference type="Proteomes" id="UP000317093"/>
    </source>
</evidence>
<dbReference type="RefSeq" id="WP_145259813.1">
    <property type="nucleotide sequence ID" value="NZ_CP036279.1"/>
</dbReference>
<dbReference type="OrthoDB" id="885342at2"/>
<name>A0A518B758_9BACT</name>
<dbReference type="PANTHER" id="PTHR37314">
    <property type="entry name" value="SLR0142 PROTEIN"/>
    <property type="match status" value="1"/>
</dbReference>